<dbReference type="PIRSF" id="PIRSF002741">
    <property type="entry name" value="MppA"/>
    <property type="match status" value="1"/>
</dbReference>
<evidence type="ECO:0000313" key="5">
    <source>
        <dbReference type="Proteomes" id="UP001500897"/>
    </source>
</evidence>
<evidence type="ECO:0000256" key="1">
    <source>
        <dbReference type="SAM" id="MobiDB-lite"/>
    </source>
</evidence>
<evidence type="ECO:0000259" key="3">
    <source>
        <dbReference type="Pfam" id="PF00496"/>
    </source>
</evidence>
<feature type="signal peptide" evidence="2">
    <location>
        <begin position="1"/>
        <end position="25"/>
    </location>
</feature>
<feature type="region of interest" description="Disordered" evidence="1">
    <location>
        <begin position="48"/>
        <end position="68"/>
    </location>
</feature>
<dbReference type="PANTHER" id="PTHR30290">
    <property type="entry name" value="PERIPLASMIC BINDING COMPONENT OF ABC TRANSPORTER"/>
    <property type="match status" value="1"/>
</dbReference>
<dbReference type="Pfam" id="PF00496">
    <property type="entry name" value="SBP_bac_5"/>
    <property type="match status" value="1"/>
</dbReference>
<dbReference type="Gene3D" id="3.40.190.10">
    <property type="entry name" value="Periplasmic binding protein-like II"/>
    <property type="match status" value="1"/>
</dbReference>
<dbReference type="InterPro" id="IPR000914">
    <property type="entry name" value="SBP_5_dom"/>
</dbReference>
<dbReference type="Gene3D" id="3.10.105.10">
    <property type="entry name" value="Dipeptide-binding Protein, Domain 3"/>
    <property type="match status" value="1"/>
</dbReference>
<evidence type="ECO:0000256" key="2">
    <source>
        <dbReference type="SAM" id="SignalP"/>
    </source>
</evidence>
<sequence>MSSHKTRLAAAILVAGALTVTTACSSGHSNGDGASASKAPAKISSISIGTAEDSKGPAAAEPGAKTGGTVNMIDRDDFSHLDPAQIYLNYNSEVSLLFTRQLTGYKLQADGSQKLVGDLATDTGSTTDGGKTWKFTLKDGVKWQDGSPITSADVKYSIERTYASFIKSGPTYIQGWISGSDYRTAYEGPYGGKQLDAVQTPDDKTVVITFQDIHPDANFTLAMTGYGIVPQAHDTKEEYDKKPFSSGPYQITEHVTDRSLDLERNPNWDPATDPIRNAYPDKWHMSFGVQLQQSTERFMADNGDDKTAFTFHNTVHPNYTDKVKGDDKLKSRTLEGLTPYVDYYYINNDRIKDKKVREALIKAFPHKQTRQLQGGTSYGDYATSYMSPTTLGYESYDPYGILQKPEGDPEAAKKLLTEANAVGTTIVYPYNNTPIQQKVTEAIRDALEKAGFKFVPKPLDAKTYYDTIALVDNGADLYWGGWGADWPTGYTSLQPVWDGRGIADGGQNLAHVNDPAINSAIDAAAKIADPVAQGKAWAAIDKQLQDNAYSIPDVYQRSLSLYGSGLGGVKFDSLMGLQYPLNIYVK</sequence>
<dbReference type="SUPFAM" id="SSF53850">
    <property type="entry name" value="Periplasmic binding protein-like II"/>
    <property type="match status" value="1"/>
</dbReference>
<comment type="caution">
    <text evidence="4">The sequence shown here is derived from an EMBL/GenBank/DDBJ whole genome shotgun (WGS) entry which is preliminary data.</text>
</comment>
<proteinExistence type="predicted"/>
<dbReference type="PROSITE" id="PS51257">
    <property type="entry name" value="PROKAR_LIPOPROTEIN"/>
    <property type="match status" value="1"/>
</dbReference>
<dbReference type="RefSeq" id="WP_344552480.1">
    <property type="nucleotide sequence ID" value="NZ_BAAANS010000017.1"/>
</dbReference>
<dbReference type="InterPro" id="IPR030678">
    <property type="entry name" value="Peptide/Ni-bd"/>
</dbReference>
<reference evidence="4 5" key="1">
    <citation type="journal article" date="2019" name="Int. J. Syst. Evol. Microbiol.">
        <title>The Global Catalogue of Microorganisms (GCM) 10K type strain sequencing project: providing services to taxonomists for standard genome sequencing and annotation.</title>
        <authorList>
            <consortium name="The Broad Institute Genomics Platform"/>
            <consortium name="The Broad Institute Genome Sequencing Center for Infectious Disease"/>
            <person name="Wu L."/>
            <person name="Ma J."/>
        </authorList>
    </citation>
    <scope>NUCLEOTIDE SEQUENCE [LARGE SCALE GENOMIC DNA]</scope>
    <source>
        <strain evidence="4 5">JCM 14559</strain>
    </source>
</reference>
<gene>
    <name evidence="4" type="ORF">GCM10009759_29120</name>
</gene>
<protein>
    <submittedName>
        <fullName evidence="4">ABC transporter substrate-binding protein</fullName>
    </submittedName>
</protein>
<dbReference type="CDD" id="cd08506">
    <property type="entry name" value="PBP2_clavulanate_OppA2"/>
    <property type="match status" value="1"/>
</dbReference>
<dbReference type="InterPro" id="IPR039424">
    <property type="entry name" value="SBP_5"/>
</dbReference>
<name>A0ABN2WSM0_9ACTN</name>
<feature type="chain" id="PRO_5046963333" evidence="2">
    <location>
        <begin position="26"/>
        <end position="586"/>
    </location>
</feature>
<keyword evidence="2" id="KW-0732">Signal</keyword>
<feature type="domain" description="Solute-binding protein family 5" evidence="3">
    <location>
        <begin position="114"/>
        <end position="501"/>
    </location>
</feature>
<evidence type="ECO:0000313" key="4">
    <source>
        <dbReference type="EMBL" id="GAA2098308.1"/>
    </source>
</evidence>
<dbReference type="EMBL" id="BAAANS010000017">
    <property type="protein sequence ID" value="GAA2098308.1"/>
    <property type="molecule type" value="Genomic_DNA"/>
</dbReference>
<dbReference type="Proteomes" id="UP001500897">
    <property type="component" value="Unassembled WGS sequence"/>
</dbReference>
<accession>A0ABN2WSM0</accession>
<dbReference type="PANTHER" id="PTHR30290:SF83">
    <property type="entry name" value="ABC TRANSPORTER SUBSTRATE-BINDING PROTEIN"/>
    <property type="match status" value="1"/>
</dbReference>
<keyword evidence="5" id="KW-1185">Reference proteome</keyword>
<organism evidence="4 5">
    <name type="scientific">Kitasatospora saccharophila</name>
    <dbReference type="NCBI Taxonomy" id="407973"/>
    <lineage>
        <taxon>Bacteria</taxon>
        <taxon>Bacillati</taxon>
        <taxon>Actinomycetota</taxon>
        <taxon>Actinomycetes</taxon>
        <taxon>Kitasatosporales</taxon>
        <taxon>Streptomycetaceae</taxon>
        <taxon>Kitasatospora</taxon>
    </lineage>
</organism>